<proteinExistence type="predicted"/>
<gene>
    <name evidence="1" type="ORF">SAMN05421544_12424</name>
</gene>
<protein>
    <submittedName>
        <fullName evidence="1">Uncharacterized protein</fullName>
    </submittedName>
</protein>
<keyword evidence="2" id="KW-1185">Reference proteome</keyword>
<dbReference type="OrthoDB" id="1376077at2"/>
<evidence type="ECO:0000313" key="2">
    <source>
        <dbReference type="Proteomes" id="UP000198517"/>
    </source>
</evidence>
<sequence>MLNKEQLKNEIKAAFLAEQTEERDYNASLERICTRIANAIDTFVKSGVVTVQAGIPVSTAGNAISQTGATTSTGTGTIS</sequence>
<organism evidence="1 2">
    <name type="scientific">Riemerella columbipharyngis</name>
    <dbReference type="NCBI Taxonomy" id="1071918"/>
    <lineage>
        <taxon>Bacteria</taxon>
        <taxon>Pseudomonadati</taxon>
        <taxon>Bacteroidota</taxon>
        <taxon>Flavobacteriia</taxon>
        <taxon>Flavobacteriales</taxon>
        <taxon>Weeksellaceae</taxon>
        <taxon>Riemerella</taxon>
    </lineage>
</organism>
<dbReference type="STRING" id="1071918.SAMN05421544_12424"/>
<accession>A0A1G7FMS3</accession>
<reference evidence="1 2" key="1">
    <citation type="submission" date="2016-10" db="EMBL/GenBank/DDBJ databases">
        <authorList>
            <person name="de Groot N.N."/>
        </authorList>
    </citation>
    <scope>NUCLEOTIDE SEQUENCE [LARGE SCALE GENOMIC DNA]</scope>
    <source>
        <strain evidence="1 2">DSM 24015</strain>
    </source>
</reference>
<name>A0A1G7FMS3_9FLAO</name>
<dbReference type="AlphaFoldDB" id="A0A1G7FMS3"/>
<dbReference type="Proteomes" id="UP000198517">
    <property type="component" value="Unassembled WGS sequence"/>
</dbReference>
<dbReference type="EMBL" id="FNAS01000024">
    <property type="protein sequence ID" value="SDE77153.1"/>
    <property type="molecule type" value="Genomic_DNA"/>
</dbReference>
<dbReference type="RefSeq" id="WP_092737984.1">
    <property type="nucleotide sequence ID" value="NZ_FNAS01000024.1"/>
</dbReference>
<evidence type="ECO:0000313" key="1">
    <source>
        <dbReference type="EMBL" id="SDE77153.1"/>
    </source>
</evidence>